<dbReference type="InterPro" id="IPR000276">
    <property type="entry name" value="GPCR_Rhodpsn"/>
</dbReference>
<dbReference type="InterPro" id="IPR052954">
    <property type="entry name" value="GPCR-Ligand_Int"/>
</dbReference>
<sequence length="324" mass="35135">MELITDDILNTSVQANFVVLPAVIGLLGIAFNFVIVAVFVKLGFSDTTNISLLSLALADIGVLLTMVGYSVIYNPVVLAVTPSGVMDAVGYAVMGTSHVMFCRIAGCLTAFITVERFICIAWPLHVKSIVTPGRTTFTVVAIYVFMVSCTVPTIIANQIGPRFDPQLNTTVVGLVLSANADQLENFTLVVDIIAQVTSFVLVTLSTLGLIRSLLKIAKWRRSTSTSSQAAANVSGRDKQLVKMIVLISTVFIVCSLPTVVGNLVMIFSKDFNIKGGNKNLFLFVCGFFFLLDSINSTVNIFIYIKMSTKFRDVLLSFVCVVKEK</sequence>
<feature type="domain" description="G-protein coupled receptors family 1 profile" evidence="6">
    <location>
        <begin position="31"/>
        <end position="303"/>
    </location>
</feature>
<gene>
    <name evidence="7" type="ORF">GSLYS_00012132001</name>
</gene>
<proteinExistence type="predicted"/>
<dbReference type="EMBL" id="CAXITT010000294">
    <property type="protein sequence ID" value="CAL1538311.1"/>
    <property type="molecule type" value="Genomic_DNA"/>
</dbReference>
<feature type="transmembrane region" description="Helical" evidence="5">
    <location>
        <begin position="52"/>
        <end position="72"/>
    </location>
</feature>
<dbReference type="Pfam" id="PF00001">
    <property type="entry name" value="7tm_1"/>
    <property type="match status" value="1"/>
</dbReference>
<organism evidence="7 8">
    <name type="scientific">Lymnaea stagnalis</name>
    <name type="common">Great pond snail</name>
    <name type="synonym">Helix stagnalis</name>
    <dbReference type="NCBI Taxonomy" id="6523"/>
    <lineage>
        <taxon>Eukaryota</taxon>
        <taxon>Metazoa</taxon>
        <taxon>Spiralia</taxon>
        <taxon>Lophotrochozoa</taxon>
        <taxon>Mollusca</taxon>
        <taxon>Gastropoda</taxon>
        <taxon>Heterobranchia</taxon>
        <taxon>Euthyneura</taxon>
        <taxon>Panpulmonata</taxon>
        <taxon>Hygrophila</taxon>
        <taxon>Lymnaeoidea</taxon>
        <taxon>Lymnaeidae</taxon>
        <taxon>Lymnaea</taxon>
    </lineage>
</organism>
<dbReference type="PANTHER" id="PTHR46641:SF2">
    <property type="entry name" value="FMRFAMIDE RECEPTOR"/>
    <property type="match status" value="1"/>
</dbReference>
<evidence type="ECO:0000256" key="4">
    <source>
        <dbReference type="ARBA" id="ARBA00023136"/>
    </source>
</evidence>
<dbReference type="PROSITE" id="PS50262">
    <property type="entry name" value="G_PROTEIN_RECEP_F1_2"/>
    <property type="match status" value="1"/>
</dbReference>
<feature type="transmembrane region" description="Helical" evidence="5">
    <location>
        <begin position="92"/>
        <end position="114"/>
    </location>
</feature>
<evidence type="ECO:0000313" key="7">
    <source>
        <dbReference type="EMBL" id="CAL1538311.1"/>
    </source>
</evidence>
<dbReference type="Proteomes" id="UP001497497">
    <property type="component" value="Unassembled WGS sequence"/>
</dbReference>
<feature type="transmembrane region" description="Helical" evidence="5">
    <location>
        <begin position="135"/>
        <end position="155"/>
    </location>
</feature>
<protein>
    <recommendedName>
        <fullName evidence="6">G-protein coupled receptors family 1 profile domain-containing protein</fullName>
    </recommendedName>
</protein>
<dbReference type="PANTHER" id="PTHR46641">
    <property type="entry name" value="FMRFAMIDE RECEPTOR-RELATED"/>
    <property type="match status" value="1"/>
</dbReference>
<keyword evidence="4 5" id="KW-0472">Membrane</keyword>
<comment type="caution">
    <text evidence="7">The sequence shown here is derived from an EMBL/GenBank/DDBJ whole genome shotgun (WGS) entry which is preliminary data.</text>
</comment>
<accession>A0AAV2HXQ5</accession>
<dbReference type="Gene3D" id="1.20.1070.10">
    <property type="entry name" value="Rhodopsin 7-helix transmembrane proteins"/>
    <property type="match status" value="1"/>
</dbReference>
<evidence type="ECO:0000256" key="1">
    <source>
        <dbReference type="ARBA" id="ARBA00004370"/>
    </source>
</evidence>
<comment type="subcellular location">
    <subcellularLocation>
        <location evidence="1">Membrane</location>
    </subcellularLocation>
</comment>
<dbReference type="SUPFAM" id="SSF81321">
    <property type="entry name" value="Family A G protein-coupled receptor-like"/>
    <property type="match status" value="1"/>
</dbReference>
<evidence type="ECO:0000313" key="8">
    <source>
        <dbReference type="Proteomes" id="UP001497497"/>
    </source>
</evidence>
<keyword evidence="3 5" id="KW-1133">Transmembrane helix</keyword>
<feature type="transmembrane region" description="Helical" evidence="5">
    <location>
        <begin position="17"/>
        <end position="40"/>
    </location>
</feature>
<feature type="transmembrane region" description="Helical" evidence="5">
    <location>
        <begin position="280"/>
        <end position="304"/>
    </location>
</feature>
<dbReference type="PRINTS" id="PR00237">
    <property type="entry name" value="GPCRRHODOPSN"/>
</dbReference>
<feature type="non-terminal residue" evidence="7">
    <location>
        <position position="324"/>
    </location>
</feature>
<feature type="transmembrane region" description="Helical" evidence="5">
    <location>
        <begin position="244"/>
        <end position="268"/>
    </location>
</feature>
<feature type="transmembrane region" description="Helical" evidence="5">
    <location>
        <begin position="192"/>
        <end position="214"/>
    </location>
</feature>
<dbReference type="GO" id="GO:0016020">
    <property type="term" value="C:membrane"/>
    <property type="evidence" value="ECO:0007669"/>
    <property type="project" value="UniProtKB-SubCell"/>
</dbReference>
<evidence type="ECO:0000256" key="5">
    <source>
        <dbReference type="SAM" id="Phobius"/>
    </source>
</evidence>
<name>A0AAV2HXQ5_LYMST</name>
<evidence type="ECO:0000256" key="2">
    <source>
        <dbReference type="ARBA" id="ARBA00022692"/>
    </source>
</evidence>
<evidence type="ECO:0000259" key="6">
    <source>
        <dbReference type="PROSITE" id="PS50262"/>
    </source>
</evidence>
<reference evidence="7 8" key="1">
    <citation type="submission" date="2024-04" db="EMBL/GenBank/DDBJ databases">
        <authorList>
            <consortium name="Genoscope - CEA"/>
            <person name="William W."/>
        </authorList>
    </citation>
    <scope>NUCLEOTIDE SEQUENCE [LARGE SCALE GENOMIC DNA]</scope>
</reference>
<dbReference type="GO" id="GO:0004930">
    <property type="term" value="F:G protein-coupled receptor activity"/>
    <property type="evidence" value="ECO:0007669"/>
    <property type="project" value="InterPro"/>
</dbReference>
<dbReference type="InterPro" id="IPR017452">
    <property type="entry name" value="GPCR_Rhodpsn_7TM"/>
</dbReference>
<keyword evidence="8" id="KW-1185">Reference proteome</keyword>
<keyword evidence="2 5" id="KW-0812">Transmembrane</keyword>
<evidence type="ECO:0000256" key="3">
    <source>
        <dbReference type="ARBA" id="ARBA00022989"/>
    </source>
</evidence>
<dbReference type="AlphaFoldDB" id="A0AAV2HXQ5"/>